<dbReference type="Gramene" id="OBART02G03520.1">
    <property type="protein sequence ID" value="OBART02G03520.1"/>
    <property type="gene ID" value="OBART02G03520"/>
</dbReference>
<dbReference type="HOGENOM" id="CLU_018267_3_1_1"/>
<reference evidence="1" key="2">
    <citation type="submission" date="2015-03" db="UniProtKB">
        <authorList>
            <consortium name="EnsemblPlants"/>
        </authorList>
    </citation>
    <scope>IDENTIFICATION</scope>
</reference>
<dbReference type="AlphaFoldDB" id="A0A0D3F0L3"/>
<keyword evidence="2" id="KW-1185">Reference proteome</keyword>
<dbReference type="STRING" id="65489.A0A0D3F0L3"/>
<proteinExistence type="predicted"/>
<organism evidence="1">
    <name type="scientific">Oryza barthii</name>
    <dbReference type="NCBI Taxonomy" id="65489"/>
    <lineage>
        <taxon>Eukaryota</taxon>
        <taxon>Viridiplantae</taxon>
        <taxon>Streptophyta</taxon>
        <taxon>Embryophyta</taxon>
        <taxon>Tracheophyta</taxon>
        <taxon>Spermatophyta</taxon>
        <taxon>Magnoliopsida</taxon>
        <taxon>Liliopsida</taxon>
        <taxon>Poales</taxon>
        <taxon>Poaceae</taxon>
        <taxon>BOP clade</taxon>
        <taxon>Oryzoideae</taxon>
        <taxon>Oryzeae</taxon>
        <taxon>Oryzinae</taxon>
        <taxon>Oryza</taxon>
    </lineage>
</organism>
<dbReference type="PANTHER" id="PTHR33085">
    <property type="entry name" value="OS12G0113100 PROTEIN-RELATED"/>
    <property type="match status" value="1"/>
</dbReference>
<dbReference type="Proteomes" id="UP000026960">
    <property type="component" value="Chromosome 2"/>
</dbReference>
<protein>
    <submittedName>
        <fullName evidence="1">Uncharacterized protein</fullName>
    </submittedName>
</protein>
<dbReference type="InterPro" id="IPR012871">
    <property type="entry name" value="DUF1668_ORYSA"/>
</dbReference>
<dbReference type="Pfam" id="PF07893">
    <property type="entry name" value="DUF1668"/>
    <property type="match status" value="1"/>
</dbReference>
<accession>A0A0D3F0L3</accession>
<sequence length="232" mass="25745">MIPREYDAIRGRNRLIPDRYHMKPREYHAIYGRNCMIPDKYHMILYKYHLKRLRFAPTPAKITHSQICGYAVVGESRILVSTHSHGAYSFDTASAAWSKAGDWSLPFRGRAEYVPEHGLWFGLSAGSARGTCPPPPSHPGCGVFEVPEPEAPYGTNVVHLGGGKLCVAKLYMVARPGTCSCPCCVGEEDMMKFAMLTGVEVARGGRGGELSIVKHKSCRYSFGEHHIPCYVL</sequence>
<evidence type="ECO:0000313" key="1">
    <source>
        <dbReference type="EnsemblPlants" id="OBART02G03520.1"/>
    </source>
</evidence>
<reference evidence="1" key="1">
    <citation type="journal article" date="2009" name="Rice">
        <title>De Novo Next Generation Sequencing of Plant Genomes.</title>
        <authorList>
            <person name="Rounsley S."/>
            <person name="Marri P.R."/>
            <person name="Yu Y."/>
            <person name="He R."/>
            <person name="Sisneros N."/>
            <person name="Goicoechea J.L."/>
            <person name="Lee S.J."/>
            <person name="Angelova A."/>
            <person name="Kudrna D."/>
            <person name="Luo M."/>
            <person name="Affourtit J."/>
            <person name="Desany B."/>
            <person name="Knight J."/>
            <person name="Niazi F."/>
            <person name="Egholm M."/>
            <person name="Wing R.A."/>
        </authorList>
    </citation>
    <scope>NUCLEOTIDE SEQUENCE [LARGE SCALE GENOMIC DNA]</scope>
    <source>
        <strain evidence="1">cv. IRGC 105608</strain>
    </source>
</reference>
<dbReference type="PANTHER" id="PTHR33085:SF135">
    <property type="entry name" value="OS02G0146900 PROTEIN"/>
    <property type="match status" value="1"/>
</dbReference>
<name>A0A0D3F0L3_9ORYZ</name>
<dbReference type="EnsemblPlants" id="OBART02G03520.1">
    <property type="protein sequence ID" value="OBART02G03520.1"/>
    <property type="gene ID" value="OBART02G03520"/>
</dbReference>
<dbReference type="PaxDb" id="65489-OBART02G03520.1"/>
<evidence type="ECO:0000313" key="2">
    <source>
        <dbReference type="Proteomes" id="UP000026960"/>
    </source>
</evidence>